<dbReference type="EMBL" id="CP144921">
    <property type="protein sequence ID" value="WWA32268.1"/>
    <property type="molecule type" value="Genomic_DNA"/>
</dbReference>
<dbReference type="RefSeq" id="WP_338465520.1">
    <property type="nucleotide sequence ID" value="NZ_CP144921.1"/>
</dbReference>
<name>A0ABZ2D4Q9_9BACI</name>
<evidence type="ECO:0000313" key="2">
    <source>
        <dbReference type="Proteomes" id="UP001341136"/>
    </source>
</evidence>
<dbReference type="NCBIfam" id="TIGR04129">
    <property type="entry name" value="CxxH_BA5709"/>
    <property type="match status" value="1"/>
</dbReference>
<keyword evidence="2" id="KW-1185">Reference proteome</keyword>
<evidence type="ECO:0000313" key="1">
    <source>
        <dbReference type="EMBL" id="WWA32268.1"/>
    </source>
</evidence>
<dbReference type="Proteomes" id="UP001341136">
    <property type="component" value="Chromosome"/>
</dbReference>
<sequence length="75" mass="8591">MQKKHSLWIAKPCYNSKRRKKGRIQLLYACTEHIELALDVAVDEWEVAPKIEKTTTDNDATCTYCGNKATYTVAK</sequence>
<dbReference type="InterPro" id="IPR025626">
    <property type="entry name" value="YyzF"/>
</dbReference>
<reference evidence="1 2" key="1">
    <citation type="submission" date="2024-01" db="EMBL/GenBank/DDBJ databases">
        <title>Culturomics analysis of mouse respiratory tract.</title>
        <authorList>
            <person name="Phillips A.M."/>
            <person name="Collette N.M."/>
            <person name="Mageeney C.M."/>
            <person name="Sinha A."/>
            <person name="Hern K.E."/>
            <person name="Arkin A.P."/>
            <person name="Williams K.P."/>
            <person name="Branda S."/>
        </authorList>
    </citation>
    <scope>NUCLEOTIDE SEQUENCE [LARGE SCALE GENOMIC DNA]</scope>
    <source>
        <strain evidence="1 2">CP20</strain>
    </source>
</reference>
<gene>
    <name evidence="1" type="ORF">V5G21_09020</name>
</gene>
<proteinExistence type="predicted"/>
<organism evidence="1 2">
    <name type="scientific">Shouchella rhizosphaerae</name>
    <dbReference type="NCBI Taxonomy" id="866786"/>
    <lineage>
        <taxon>Bacteria</taxon>
        <taxon>Bacillati</taxon>
        <taxon>Bacillota</taxon>
        <taxon>Bacilli</taxon>
        <taxon>Bacillales</taxon>
        <taxon>Bacillaceae</taxon>
        <taxon>Shouchella</taxon>
    </lineage>
</organism>
<accession>A0ABZ2D4Q9</accession>
<protein>
    <submittedName>
        <fullName evidence="1">CxxH/CxxC protein</fullName>
    </submittedName>
</protein>
<dbReference type="Pfam" id="PF14116">
    <property type="entry name" value="YyzF"/>
    <property type="match status" value="1"/>
</dbReference>